<gene>
    <name evidence="6" type="ORF">CHS0354_041527</name>
</gene>
<dbReference type="Proteomes" id="UP001195483">
    <property type="component" value="Unassembled WGS sequence"/>
</dbReference>
<reference evidence="6" key="3">
    <citation type="submission" date="2023-05" db="EMBL/GenBank/DDBJ databases">
        <authorList>
            <person name="Smith C.H."/>
        </authorList>
    </citation>
    <scope>NUCLEOTIDE SEQUENCE</scope>
    <source>
        <strain evidence="6">CHS0354</strain>
        <tissue evidence="6">Mantle</tissue>
    </source>
</reference>
<evidence type="ECO:0000259" key="5">
    <source>
        <dbReference type="PROSITE" id="PS50071"/>
    </source>
</evidence>
<sequence length="389" mass="43537">RNPPPENICPSGLRTTPKLTSAAREILTTWFKKNKEHPYPAKIDMTLMAMRARITLKQVKTWFANARRRQKGRKQNATNGERQKYLSCVNQTVVSGPNTDDHVKSKLSQIYEKQIADSDYSRTLKSSRPEPKLSTSESIRALQQCCDNVGADPSKESCIGSVTSEEPSFRNFSNTSLVKDNGAPPVIASPDVGDVTGIASLPSPLSAISPVTPSTQQFFRPYHEGQHCRHGSSAQQLGQNSVCGQQSLGNFFNMRSPSTDYGIYNNGNNVQCVPSYAIQDQWHSREYWWHSYTGAYPTRSYYLPCSSPLGGNGLFERNNAVDFRRNYNKPAQIYGESLVDDNMMDVPFFPSLHVLEPVKISEDPFPSTGIQRTLISMKVRVYAIFCTNI</sequence>
<dbReference type="InterPro" id="IPR008422">
    <property type="entry name" value="KN_HD"/>
</dbReference>
<comment type="caution">
    <text evidence="6">The sequence shown here is derived from an EMBL/GenBank/DDBJ whole genome shotgun (WGS) entry which is preliminary data.</text>
</comment>
<reference evidence="6" key="1">
    <citation type="journal article" date="2021" name="Genome Biol. Evol.">
        <title>A High-Quality Reference Genome for a Parasitic Bivalve with Doubly Uniparental Inheritance (Bivalvia: Unionida).</title>
        <authorList>
            <person name="Smith C.H."/>
        </authorList>
    </citation>
    <scope>NUCLEOTIDE SEQUENCE</scope>
    <source>
        <strain evidence="6">CHS0354</strain>
    </source>
</reference>
<evidence type="ECO:0000313" key="7">
    <source>
        <dbReference type="Proteomes" id="UP001195483"/>
    </source>
</evidence>
<evidence type="ECO:0000256" key="3">
    <source>
        <dbReference type="ARBA" id="ARBA00023242"/>
    </source>
</evidence>
<proteinExistence type="predicted"/>
<evidence type="ECO:0000256" key="1">
    <source>
        <dbReference type="ARBA" id="ARBA00023125"/>
    </source>
</evidence>
<dbReference type="AlphaFoldDB" id="A0AAE0TA29"/>
<protein>
    <recommendedName>
        <fullName evidence="5">Homeobox domain-containing protein</fullName>
    </recommendedName>
</protein>
<evidence type="ECO:0000313" key="6">
    <source>
        <dbReference type="EMBL" id="KAK3606564.1"/>
    </source>
</evidence>
<dbReference type="GO" id="GO:0000981">
    <property type="term" value="F:DNA-binding transcription factor activity, RNA polymerase II-specific"/>
    <property type="evidence" value="ECO:0007669"/>
    <property type="project" value="InterPro"/>
</dbReference>
<dbReference type="SMART" id="SM00389">
    <property type="entry name" value="HOX"/>
    <property type="match status" value="1"/>
</dbReference>
<feature type="DNA-binding region" description="Homeobox" evidence="4">
    <location>
        <begin position="12"/>
        <end position="74"/>
    </location>
</feature>
<dbReference type="PROSITE" id="PS00027">
    <property type="entry name" value="HOMEOBOX_1"/>
    <property type="match status" value="1"/>
</dbReference>
<keyword evidence="1 4" id="KW-0238">DNA-binding</keyword>
<dbReference type="Pfam" id="PF05920">
    <property type="entry name" value="Homeobox_KN"/>
    <property type="match status" value="1"/>
</dbReference>
<dbReference type="InterPro" id="IPR009057">
    <property type="entry name" value="Homeodomain-like_sf"/>
</dbReference>
<dbReference type="SUPFAM" id="SSF46689">
    <property type="entry name" value="Homeodomain-like"/>
    <property type="match status" value="1"/>
</dbReference>
<dbReference type="GO" id="GO:0005634">
    <property type="term" value="C:nucleus"/>
    <property type="evidence" value="ECO:0007669"/>
    <property type="project" value="UniProtKB-SubCell"/>
</dbReference>
<accession>A0AAE0TA29</accession>
<name>A0AAE0TA29_9BIVA</name>
<dbReference type="GO" id="GO:0003677">
    <property type="term" value="F:DNA binding"/>
    <property type="evidence" value="ECO:0007669"/>
    <property type="project" value="UniProtKB-UniRule"/>
</dbReference>
<dbReference type="PROSITE" id="PS50071">
    <property type="entry name" value="HOMEOBOX_2"/>
    <property type="match status" value="1"/>
</dbReference>
<comment type="subcellular location">
    <subcellularLocation>
        <location evidence="4">Nucleus</location>
    </subcellularLocation>
</comment>
<feature type="non-terminal residue" evidence="6">
    <location>
        <position position="389"/>
    </location>
</feature>
<reference evidence="6" key="2">
    <citation type="journal article" date="2021" name="Genome Biol. Evol.">
        <title>Developing a high-quality reference genome for a parasitic bivalve with doubly uniparental inheritance (Bivalvia: Unionida).</title>
        <authorList>
            <person name="Smith C.H."/>
        </authorList>
    </citation>
    <scope>NUCLEOTIDE SEQUENCE</scope>
    <source>
        <strain evidence="6">CHS0354</strain>
        <tissue evidence="6">Mantle</tissue>
    </source>
</reference>
<evidence type="ECO:0000256" key="4">
    <source>
        <dbReference type="PROSITE-ProRule" id="PRU00108"/>
    </source>
</evidence>
<keyword evidence="7" id="KW-1185">Reference proteome</keyword>
<dbReference type="InterPro" id="IPR017970">
    <property type="entry name" value="Homeobox_CS"/>
</dbReference>
<dbReference type="EMBL" id="JAEAOA010002346">
    <property type="protein sequence ID" value="KAK3606564.1"/>
    <property type="molecule type" value="Genomic_DNA"/>
</dbReference>
<dbReference type="CDD" id="cd00086">
    <property type="entry name" value="homeodomain"/>
    <property type="match status" value="1"/>
</dbReference>
<organism evidence="6 7">
    <name type="scientific">Potamilus streckersoni</name>
    <dbReference type="NCBI Taxonomy" id="2493646"/>
    <lineage>
        <taxon>Eukaryota</taxon>
        <taxon>Metazoa</taxon>
        <taxon>Spiralia</taxon>
        <taxon>Lophotrochozoa</taxon>
        <taxon>Mollusca</taxon>
        <taxon>Bivalvia</taxon>
        <taxon>Autobranchia</taxon>
        <taxon>Heteroconchia</taxon>
        <taxon>Palaeoheterodonta</taxon>
        <taxon>Unionida</taxon>
        <taxon>Unionoidea</taxon>
        <taxon>Unionidae</taxon>
        <taxon>Ambleminae</taxon>
        <taxon>Lampsilini</taxon>
        <taxon>Potamilus</taxon>
    </lineage>
</organism>
<keyword evidence="3 4" id="KW-0539">Nucleus</keyword>
<dbReference type="Gene3D" id="1.10.10.60">
    <property type="entry name" value="Homeodomain-like"/>
    <property type="match status" value="1"/>
</dbReference>
<evidence type="ECO:0000256" key="2">
    <source>
        <dbReference type="ARBA" id="ARBA00023155"/>
    </source>
</evidence>
<dbReference type="InterPro" id="IPR001356">
    <property type="entry name" value="HD"/>
</dbReference>
<feature type="domain" description="Homeobox" evidence="5">
    <location>
        <begin position="10"/>
        <end position="73"/>
    </location>
</feature>
<keyword evidence="2 4" id="KW-0371">Homeobox</keyword>